<keyword evidence="1" id="KW-0175">Coiled coil</keyword>
<dbReference type="PANTHER" id="PTHR22959:SF0">
    <property type="entry name" value="PARTNER OF Y14 AND MAGO"/>
    <property type="match status" value="1"/>
</dbReference>
<feature type="domain" description="WIBG Mago-binding" evidence="3">
    <location>
        <begin position="18"/>
        <end position="44"/>
    </location>
</feature>
<dbReference type="GO" id="GO:0003723">
    <property type="term" value="F:RNA binding"/>
    <property type="evidence" value="ECO:0007669"/>
    <property type="project" value="TreeGrafter"/>
</dbReference>
<proteinExistence type="predicted"/>
<reference evidence="4 5" key="1">
    <citation type="submission" date="2017-10" db="EMBL/GenBank/DDBJ databases">
        <title>Development of genomic resources for the powdery mildew, Erysiphe pulchra.</title>
        <authorList>
            <person name="Wadl P.A."/>
            <person name="Mack B.M."/>
            <person name="Moore G."/>
            <person name="Beltz S.B."/>
        </authorList>
    </citation>
    <scope>NUCLEOTIDE SEQUENCE [LARGE SCALE GENOMIC DNA]</scope>
    <source>
        <strain evidence="4">Cflorida</strain>
    </source>
</reference>
<dbReference type="AlphaFoldDB" id="A0A2S4Q105"/>
<dbReference type="GO" id="GO:0035145">
    <property type="term" value="C:exon-exon junction complex"/>
    <property type="evidence" value="ECO:0007669"/>
    <property type="project" value="TreeGrafter"/>
</dbReference>
<dbReference type="SMART" id="SM01273">
    <property type="entry name" value="Mago-bind"/>
    <property type="match status" value="1"/>
</dbReference>
<name>A0A2S4Q105_9PEZI</name>
<accession>A0A2S4Q105</accession>
<comment type="caution">
    <text evidence="4">The sequence shown here is derived from an EMBL/GenBank/DDBJ whole genome shotgun (WGS) entry which is preliminary data.</text>
</comment>
<evidence type="ECO:0000256" key="2">
    <source>
        <dbReference type="SAM" id="MobiDB-lite"/>
    </source>
</evidence>
<keyword evidence="5" id="KW-1185">Reference proteome</keyword>
<evidence type="ECO:0000259" key="3">
    <source>
        <dbReference type="SMART" id="SM01273"/>
    </source>
</evidence>
<evidence type="ECO:0000313" key="4">
    <source>
        <dbReference type="EMBL" id="POS87951.1"/>
    </source>
</evidence>
<dbReference type="OrthoDB" id="21625at2759"/>
<dbReference type="Pfam" id="PF09282">
    <property type="entry name" value="Mago-bind"/>
    <property type="match status" value="1"/>
</dbReference>
<organism evidence="4 5">
    <name type="scientific">Erysiphe pulchra</name>
    <dbReference type="NCBI Taxonomy" id="225359"/>
    <lineage>
        <taxon>Eukaryota</taxon>
        <taxon>Fungi</taxon>
        <taxon>Dikarya</taxon>
        <taxon>Ascomycota</taxon>
        <taxon>Pezizomycotina</taxon>
        <taxon>Leotiomycetes</taxon>
        <taxon>Erysiphales</taxon>
        <taxon>Erysiphaceae</taxon>
        <taxon>Erysiphe</taxon>
    </lineage>
</organism>
<dbReference type="InterPro" id="IPR036348">
    <property type="entry name" value="WIBG_N_sf"/>
</dbReference>
<protein>
    <recommendedName>
        <fullName evidence="3">WIBG Mago-binding domain-containing protein</fullName>
    </recommendedName>
</protein>
<sequence>MSQAKISSKAGIVESKSGERHIPSSIRPDGTKRKEIRIRPGYKPIEDVEIYKNRFVQIYNSLGSNEVPGAQGLNESKSKNLVVTSKNAKKRAAKKKSKSKQEDLIEEDLIDLSEDVCQDAINLEGAREMAQGITDVSNTKESTQDVLDVEMEKKARSLKKKLKQARDLEEKRDKGSNLLPEQLTKILRINELVRELNSLKLRSRIDEENNMERLHLGSKK</sequence>
<feature type="non-terminal residue" evidence="4">
    <location>
        <position position="220"/>
    </location>
</feature>
<evidence type="ECO:0000313" key="5">
    <source>
        <dbReference type="Proteomes" id="UP000237438"/>
    </source>
</evidence>
<dbReference type="InterPro" id="IPR015362">
    <property type="entry name" value="WIBG_mago-bd"/>
</dbReference>
<dbReference type="InterPro" id="IPR039333">
    <property type="entry name" value="PYM1"/>
</dbReference>
<feature type="region of interest" description="Disordered" evidence="2">
    <location>
        <begin position="1"/>
        <end position="38"/>
    </location>
</feature>
<dbReference type="STRING" id="225359.A0A2S4Q105"/>
<feature type="coiled-coil region" evidence="1">
    <location>
        <begin position="148"/>
        <end position="209"/>
    </location>
</feature>
<dbReference type="SUPFAM" id="SSF101931">
    <property type="entry name" value="Pym (Within the bgcn gene intron protein, WIBG), N-terminal domain"/>
    <property type="match status" value="1"/>
</dbReference>
<dbReference type="GO" id="GO:0005737">
    <property type="term" value="C:cytoplasm"/>
    <property type="evidence" value="ECO:0007669"/>
    <property type="project" value="TreeGrafter"/>
</dbReference>
<dbReference type="GO" id="GO:1903259">
    <property type="term" value="P:exon-exon junction complex disassembly"/>
    <property type="evidence" value="ECO:0007669"/>
    <property type="project" value="InterPro"/>
</dbReference>
<evidence type="ECO:0000256" key="1">
    <source>
        <dbReference type="SAM" id="Coils"/>
    </source>
</evidence>
<dbReference type="PANTHER" id="PTHR22959">
    <property type="entry name" value="PYM PROTEIN"/>
    <property type="match status" value="1"/>
</dbReference>
<gene>
    <name evidence="4" type="ORF">EPUL_001326</name>
</gene>
<dbReference type="Proteomes" id="UP000237438">
    <property type="component" value="Unassembled WGS sequence"/>
</dbReference>
<dbReference type="EMBL" id="PEDP01000051">
    <property type="protein sequence ID" value="POS87951.1"/>
    <property type="molecule type" value="Genomic_DNA"/>
</dbReference>